<dbReference type="RefSeq" id="XP_043010204.1">
    <property type="nucleotide sequence ID" value="XM_043152118.1"/>
</dbReference>
<protein>
    <submittedName>
        <fullName evidence="2">Uncharacterized protein</fullName>
    </submittedName>
</protein>
<feature type="region of interest" description="Disordered" evidence="1">
    <location>
        <begin position="92"/>
        <end position="113"/>
    </location>
</feature>
<evidence type="ECO:0000313" key="2">
    <source>
        <dbReference type="EMBL" id="KAG7093734.1"/>
    </source>
</evidence>
<accession>A0A9P7S1L1</accession>
<feature type="compositionally biased region" description="Basic and acidic residues" evidence="1">
    <location>
        <begin position="166"/>
        <end position="192"/>
    </location>
</feature>
<evidence type="ECO:0000256" key="1">
    <source>
        <dbReference type="SAM" id="MobiDB-lite"/>
    </source>
</evidence>
<proteinExistence type="predicted"/>
<dbReference type="Proteomes" id="UP001049176">
    <property type="component" value="Chromosome 4"/>
</dbReference>
<dbReference type="KEGG" id="more:E1B28_007385"/>
<feature type="compositionally biased region" description="Low complexity" evidence="1">
    <location>
        <begin position="98"/>
        <end position="112"/>
    </location>
</feature>
<organism evidence="2 3">
    <name type="scientific">Marasmius oreades</name>
    <name type="common">fairy-ring Marasmius</name>
    <dbReference type="NCBI Taxonomy" id="181124"/>
    <lineage>
        <taxon>Eukaryota</taxon>
        <taxon>Fungi</taxon>
        <taxon>Dikarya</taxon>
        <taxon>Basidiomycota</taxon>
        <taxon>Agaricomycotina</taxon>
        <taxon>Agaricomycetes</taxon>
        <taxon>Agaricomycetidae</taxon>
        <taxon>Agaricales</taxon>
        <taxon>Marasmiineae</taxon>
        <taxon>Marasmiaceae</taxon>
        <taxon>Marasmius</taxon>
    </lineage>
</organism>
<dbReference type="OrthoDB" id="2960209at2759"/>
<dbReference type="AlphaFoldDB" id="A0A9P7S1L1"/>
<gene>
    <name evidence="2" type="ORF">E1B28_007385</name>
</gene>
<sequence length="198" mass="23323">MYSRPPFHWHSWYHHHRDAHRPSRLLWFLLGAGTATFVIFRKEAHRNSEANWGHCRKVPVQAPPQMQANLERERSIEPFQIPVPQHVQPRIPIDHTLPPSSTSTQTQTASPAGHSYPFQWGFQSFEQQRAQWEQDRERLLKKAHEAMSDMSETTLESLSGTIETLRAKLADHRAQREKQQKQLEQELEEKKKNSPRWV</sequence>
<feature type="region of interest" description="Disordered" evidence="1">
    <location>
        <begin position="166"/>
        <end position="198"/>
    </location>
</feature>
<reference evidence="2" key="1">
    <citation type="journal article" date="2021" name="Genome Biol. Evol.">
        <title>The assembled and annotated genome of the fairy-ring fungus Marasmius oreades.</title>
        <authorList>
            <person name="Hiltunen M."/>
            <person name="Ament-Velasquez S.L."/>
            <person name="Johannesson H."/>
        </authorList>
    </citation>
    <scope>NUCLEOTIDE SEQUENCE</scope>
    <source>
        <strain evidence="2">03SP1</strain>
    </source>
</reference>
<comment type="caution">
    <text evidence="2">The sequence shown here is derived from an EMBL/GenBank/DDBJ whole genome shotgun (WGS) entry which is preliminary data.</text>
</comment>
<keyword evidence="3" id="KW-1185">Reference proteome</keyword>
<dbReference type="EMBL" id="CM032184">
    <property type="protein sequence ID" value="KAG7093734.1"/>
    <property type="molecule type" value="Genomic_DNA"/>
</dbReference>
<dbReference type="GeneID" id="66076461"/>
<name>A0A9P7S1L1_9AGAR</name>
<evidence type="ECO:0000313" key="3">
    <source>
        <dbReference type="Proteomes" id="UP001049176"/>
    </source>
</evidence>